<dbReference type="PANTHER" id="PTHR36435:SF1">
    <property type="entry name" value="CAAX AMINO TERMINAL PROTEASE FAMILY PROTEIN"/>
    <property type="match status" value="1"/>
</dbReference>
<dbReference type="GO" id="GO:0004175">
    <property type="term" value="F:endopeptidase activity"/>
    <property type="evidence" value="ECO:0007669"/>
    <property type="project" value="UniProtKB-ARBA"/>
</dbReference>
<feature type="transmembrane region" description="Helical" evidence="1">
    <location>
        <begin position="171"/>
        <end position="189"/>
    </location>
</feature>
<gene>
    <name evidence="3" type="ORF">LY90DRAFT_697957</name>
</gene>
<keyword evidence="1" id="KW-1133">Transmembrane helix</keyword>
<keyword evidence="4" id="KW-1185">Reference proteome</keyword>
<accession>A0A1Y2F8A1</accession>
<dbReference type="AlphaFoldDB" id="A0A1Y2F8A1"/>
<dbReference type="Proteomes" id="UP000193920">
    <property type="component" value="Unassembled WGS sequence"/>
</dbReference>
<evidence type="ECO:0000259" key="2">
    <source>
        <dbReference type="Pfam" id="PF02517"/>
    </source>
</evidence>
<dbReference type="EMBL" id="MCOG01000013">
    <property type="protein sequence ID" value="ORY80121.1"/>
    <property type="molecule type" value="Genomic_DNA"/>
</dbReference>
<dbReference type="InterPro" id="IPR052710">
    <property type="entry name" value="CAAX_protease"/>
</dbReference>
<name>A0A1Y2F8A1_9FUNG</name>
<dbReference type="Pfam" id="PF02517">
    <property type="entry name" value="Rce1-like"/>
    <property type="match status" value="1"/>
</dbReference>
<dbReference type="GO" id="GO:0080120">
    <property type="term" value="P:CAAX-box protein maturation"/>
    <property type="evidence" value="ECO:0007669"/>
    <property type="project" value="UniProtKB-ARBA"/>
</dbReference>
<keyword evidence="1" id="KW-0472">Membrane</keyword>
<evidence type="ECO:0000313" key="3">
    <source>
        <dbReference type="EMBL" id="ORY80121.1"/>
    </source>
</evidence>
<organism evidence="3 4">
    <name type="scientific">Neocallimastix californiae</name>
    <dbReference type="NCBI Taxonomy" id="1754190"/>
    <lineage>
        <taxon>Eukaryota</taxon>
        <taxon>Fungi</taxon>
        <taxon>Fungi incertae sedis</taxon>
        <taxon>Chytridiomycota</taxon>
        <taxon>Chytridiomycota incertae sedis</taxon>
        <taxon>Neocallimastigomycetes</taxon>
        <taxon>Neocallimastigales</taxon>
        <taxon>Neocallimastigaceae</taxon>
        <taxon>Neocallimastix</taxon>
    </lineage>
</organism>
<dbReference type="InterPro" id="IPR003675">
    <property type="entry name" value="Rce1/LyrA-like_dom"/>
</dbReference>
<feature type="transmembrane region" description="Helical" evidence="1">
    <location>
        <begin position="112"/>
        <end position="129"/>
    </location>
</feature>
<dbReference type="PANTHER" id="PTHR36435">
    <property type="entry name" value="SLR1288 PROTEIN"/>
    <property type="match status" value="1"/>
</dbReference>
<reference evidence="3 4" key="1">
    <citation type="submission" date="2016-08" db="EMBL/GenBank/DDBJ databases">
        <title>A Parts List for Fungal Cellulosomes Revealed by Comparative Genomics.</title>
        <authorList>
            <consortium name="DOE Joint Genome Institute"/>
            <person name="Haitjema C.H."/>
            <person name="Gilmore S.P."/>
            <person name="Henske J.K."/>
            <person name="Solomon K.V."/>
            <person name="De Groot R."/>
            <person name="Kuo A."/>
            <person name="Mondo S.J."/>
            <person name="Salamov A.A."/>
            <person name="Labutti K."/>
            <person name="Zhao Z."/>
            <person name="Chiniquy J."/>
            <person name="Barry K."/>
            <person name="Brewer H.M."/>
            <person name="Purvine S.O."/>
            <person name="Wright A.T."/>
            <person name="Boxma B."/>
            <person name="Van Alen T."/>
            <person name="Hackstein J.H."/>
            <person name="Baker S.E."/>
            <person name="Grigoriev I.V."/>
            <person name="O'Malley M.A."/>
        </authorList>
    </citation>
    <scope>NUCLEOTIDE SEQUENCE [LARGE SCALE GENOMIC DNA]</scope>
    <source>
        <strain evidence="3 4">G1</strain>
    </source>
</reference>
<evidence type="ECO:0000313" key="4">
    <source>
        <dbReference type="Proteomes" id="UP000193920"/>
    </source>
</evidence>
<dbReference type="OrthoDB" id="2159521at2759"/>
<comment type="caution">
    <text evidence="3">The sequence shown here is derived from an EMBL/GenBank/DDBJ whole genome shotgun (WGS) entry which is preliminary data.</text>
</comment>
<sequence>MTNFIDTGNNEIEVNVTSNPDNERAIEKQSNIVIDIPKENEEKRPSKDKKEREHVNFFKQFLLPRVYITALISAVVIISFSIIYSIILNKVLTDVNNSNEEKLNETYEKYPVIAYVCICIIAPIFEELIFRGLIFGLIKKFSVVLAYIVSSFLFAFAHFEFEFSTLISEIYYFPFYFITGVIFAYTYNYDGYLLASILSHILNNTAKYI</sequence>
<feature type="domain" description="CAAX prenyl protease 2/Lysostaphin resistance protein A-like" evidence="2">
    <location>
        <begin position="111"/>
        <end position="205"/>
    </location>
</feature>
<dbReference type="InterPro" id="IPR036259">
    <property type="entry name" value="MFS_trans_sf"/>
</dbReference>
<protein>
    <submittedName>
        <fullName evidence="3">Abi-domain-containing protein</fullName>
    </submittedName>
</protein>
<feature type="transmembrane region" description="Helical" evidence="1">
    <location>
        <begin position="141"/>
        <end position="159"/>
    </location>
</feature>
<evidence type="ECO:0000256" key="1">
    <source>
        <dbReference type="SAM" id="Phobius"/>
    </source>
</evidence>
<dbReference type="SUPFAM" id="SSF103473">
    <property type="entry name" value="MFS general substrate transporter"/>
    <property type="match status" value="1"/>
</dbReference>
<feature type="transmembrane region" description="Helical" evidence="1">
    <location>
        <begin position="66"/>
        <end position="92"/>
    </location>
</feature>
<proteinExistence type="predicted"/>
<keyword evidence="1" id="KW-0812">Transmembrane</keyword>